<comment type="caution">
    <text evidence="3">The sequence shown here is derived from an EMBL/GenBank/DDBJ whole genome shotgun (WGS) entry which is preliminary data.</text>
</comment>
<gene>
    <name evidence="3" type="ORF">HJ536_18810</name>
</gene>
<dbReference type="InterPro" id="IPR021104">
    <property type="entry name" value="KfrA_DNA-bd_N"/>
</dbReference>
<evidence type="ECO:0000259" key="2">
    <source>
        <dbReference type="Pfam" id="PF11740"/>
    </source>
</evidence>
<dbReference type="Gene3D" id="1.10.287.1490">
    <property type="match status" value="1"/>
</dbReference>
<organism evidence="3 4">
    <name type="scientific">Donghicola mangrovi</name>
    <dbReference type="NCBI Taxonomy" id="2729614"/>
    <lineage>
        <taxon>Bacteria</taxon>
        <taxon>Pseudomonadati</taxon>
        <taxon>Pseudomonadota</taxon>
        <taxon>Alphaproteobacteria</taxon>
        <taxon>Rhodobacterales</taxon>
        <taxon>Roseobacteraceae</taxon>
        <taxon>Donghicola</taxon>
    </lineage>
</organism>
<evidence type="ECO:0000313" key="4">
    <source>
        <dbReference type="Proteomes" id="UP000592216"/>
    </source>
</evidence>
<keyword evidence="1" id="KW-0175">Coiled coil</keyword>
<evidence type="ECO:0000256" key="1">
    <source>
        <dbReference type="SAM" id="Coils"/>
    </source>
</evidence>
<name>A0A850QAR7_9RHOB</name>
<dbReference type="EMBL" id="JABCJE010000014">
    <property type="protein sequence ID" value="NVO25412.1"/>
    <property type="molecule type" value="Genomic_DNA"/>
</dbReference>
<dbReference type="AlphaFoldDB" id="A0A850QAR7"/>
<accession>A0A850QAR7</accession>
<dbReference type="RefSeq" id="WP_177158944.1">
    <property type="nucleotide sequence ID" value="NZ_JABCJE010000014.1"/>
</dbReference>
<reference evidence="3 4" key="1">
    <citation type="submission" date="2020-04" db="EMBL/GenBank/DDBJ databases">
        <title>Donghicola sp., a member of the Rhodobacteraceae family isolated from mangrove forest in Thailand.</title>
        <authorList>
            <person name="Charoenyingcharoen P."/>
            <person name="Yukphan P."/>
        </authorList>
    </citation>
    <scope>NUCLEOTIDE SEQUENCE [LARGE SCALE GENOMIC DNA]</scope>
    <source>
        <strain evidence="3 4">B5-SW-15</strain>
    </source>
</reference>
<proteinExistence type="predicted"/>
<evidence type="ECO:0000313" key="3">
    <source>
        <dbReference type="EMBL" id="NVO25412.1"/>
    </source>
</evidence>
<sequence length="225" mass="24491">MSNNNTKTLNMEDVNLARQQALQAGKKPTVSLIHQTCGGNTGAIGALLSELSARDDRAMAAFDLPDEFLIAGLSNLNQMWSEAVAKNGAELSDVRAELDALSADRAALQTQLEMQIEENARLSDERHALAERLATADQKLASLEALEAAMDEMQARHDEGLSEAAAKIQAAETVFEAGKATWTERERSLVARLEEAQKTADRYRVQFESFAHRVLDRVGPLAEAG</sequence>
<protein>
    <recommendedName>
        <fullName evidence="2">KfrA N-terminal DNA-binding domain-containing protein</fullName>
    </recommendedName>
</protein>
<feature type="coiled-coil region" evidence="1">
    <location>
        <begin position="91"/>
        <end position="163"/>
    </location>
</feature>
<dbReference type="Pfam" id="PF11740">
    <property type="entry name" value="KfrA_N"/>
    <property type="match status" value="1"/>
</dbReference>
<feature type="domain" description="KfrA N-terminal DNA-binding" evidence="2">
    <location>
        <begin position="12"/>
        <end position="124"/>
    </location>
</feature>
<dbReference type="Proteomes" id="UP000592216">
    <property type="component" value="Unassembled WGS sequence"/>
</dbReference>